<dbReference type="RefSeq" id="WP_071062213.1">
    <property type="nucleotide sequence ID" value="NZ_MAXA01000127.1"/>
</dbReference>
<protein>
    <recommendedName>
        <fullName evidence="4">TcpE family protein</fullName>
    </recommendedName>
</protein>
<evidence type="ECO:0000313" key="3">
    <source>
        <dbReference type="Proteomes" id="UP000179769"/>
    </source>
</evidence>
<keyword evidence="1" id="KW-0472">Membrane</keyword>
<accession>A0A1S1QP89</accession>
<dbReference type="AlphaFoldDB" id="A0A1S1QP89"/>
<keyword evidence="1" id="KW-0812">Transmembrane</keyword>
<keyword evidence="1" id="KW-1133">Transmembrane helix</keyword>
<keyword evidence="3" id="KW-1185">Reference proteome</keyword>
<evidence type="ECO:0000313" key="2">
    <source>
        <dbReference type="EMBL" id="OHV35389.1"/>
    </source>
</evidence>
<evidence type="ECO:0000256" key="1">
    <source>
        <dbReference type="SAM" id="Phobius"/>
    </source>
</evidence>
<organism evidence="2 3">
    <name type="scientific">Parafrankia soli</name>
    <dbReference type="NCBI Taxonomy" id="2599596"/>
    <lineage>
        <taxon>Bacteria</taxon>
        <taxon>Bacillati</taxon>
        <taxon>Actinomycetota</taxon>
        <taxon>Actinomycetes</taxon>
        <taxon>Frankiales</taxon>
        <taxon>Frankiaceae</taxon>
        <taxon>Parafrankia</taxon>
    </lineage>
</organism>
<reference evidence="3" key="1">
    <citation type="submission" date="2016-07" db="EMBL/GenBank/DDBJ databases">
        <title>Frankia sp. NRRL B-16219 Genome sequencing.</title>
        <authorList>
            <person name="Ghodhbane-Gtari F."/>
            <person name="Swanson E."/>
            <person name="Gueddou A."/>
            <person name="Louati M."/>
            <person name="Nouioui I."/>
            <person name="Hezbri K."/>
            <person name="Abebe-Akele F."/>
            <person name="Simpson S."/>
            <person name="Morris K."/>
            <person name="Thomas K."/>
            <person name="Gtari M."/>
            <person name="Tisa L.S."/>
        </authorList>
    </citation>
    <scope>NUCLEOTIDE SEQUENCE [LARGE SCALE GENOMIC DNA]</scope>
    <source>
        <strain evidence="3">NRRL B-16219</strain>
    </source>
</reference>
<gene>
    <name evidence="2" type="ORF">BBK14_33450</name>
</gene>
<dbReference type="Proteomes" id="UP000179769">
    <property type="component" value="Unassembled WGS sequence"/>
</dbReference>
<dbReference type="EMBL" id="MAXA01000127">
    <property type="protein sequence ID" value="OHV35389.1"/>
    <property type="molecule type" value="Genomic_DNA"/>
</dbReference>
<feature type="transmembrane region" description="Helical" evidence="1">
    <location>
        <begin position="67"/>
        <end position="86"/>
    </location>
</feature>
<dbReference type="OrthoDB" id="5181251at2"/>
<name>A0A1S1QP89_9ACTN</name>
<evidence type="ECO:0008006" key="4">
    <source>
        <dbReference type="Google" id="ProtNLM"/>
    </source>
</evidence>
<sequence length="182" mass="19414">MNTDDVDRASGRLTFRSYAKAHRHGHVVGLLPGGQPIPFGPYTLTQVGLFIGTLVVLYLTRSLWMHFGFVGNLLVLFGLPVGLAFAERFVRPEGRSPLRSVLALAGYASAPRGGRVRGRSRPIRPRAHRPARSIFVRDLPDLPPPTSSRPAPAASVAAAGVRLVSVSELLDPPAGGRPGGGR</sequence>
<comment type="caution">
    <text evidence="2">The sequence shown here is derived from an EMBL/GenBank/DDBJ whole genome shotgun (WGS) entry which is preliminary data.</text>
</comment>
<feature type="transmembrane region" description="Helical" evidence="1">
    <location>
        <begin position="39"/>
        <end position="60"/>
    </location>
</feature>
<proteinExistence type="predicted"/>